<organism evidence="4">
    <name type="scientific">Camponotus floridanus</name>
    <name type="common">Florida carpenter ant</name>
    <dbReference type="NCBI Taxonomy" id="104421"/>
    <lineage>
        <taxon>Eukaryota</taxon>
        <taxon>Metazoa</taxon>
        <taxon>Ecdysozoa</taxon>
        <taxon>Arthropoda</taxon>
        <taxon>Hexapoda</taxon>
        <taxon>Insecta</taxon>
        <taxon>Pterygota</taxon>
        <taxon>Neoptera</taxon>
        <taxon>Endopterygota</taxon>
        <taxon>Hymenoptera</taxon>
        <taxon>Apocrita</taxon>
        <taxon>Aculeata</taxon>
        <taxon>Formicoidea</taxon>
        <taxon>Formicidae</taxon>
        <taxon>Formicinae</taxon>
        <taxon>Camponotus</taxon>
    </lineage>
</organism>
<keyword evidence="4" id="KW-1185">Reference proteome</keyword>
<gene>
    <name evidence="3" type="ORF">EAG_01543</name>
</gene>
<dbReference type="EMBL" id="GL443213">
    <property type="protein sequence ID" value="EFN62353.1"/>
    <property type="molecule type" value="Genomic_DNA"/>
</dbReference>
<dbReference type="InParanoid" id="E2AVT1"/>
<dbReference type="Pfam" id="PF23440">
    <property type="entry name" value="BROMI_C"/>
    <property type="match status" value="1"/>
</dbReference>
<keyword evidence="3" id="KW-0812">Transmembrane</keyword>
<dbReference type="STRING" id="104421.E2AVT1"/>
<dbReference type="InterPro" id="IPR055392">
    <property type="entry name" value="BROMI_C"/>
</dbReference>
<dbReference type="Proteomes" id="UP000000311">
    <property type="component" value="Unassembled WGS sequence"/>
</dbReference>
<protein>
    <submittedName>
        <fullName evidence="3">Transmembrane protein C6orf170</fullName>
    </submittedName>
</protein>
<evidence type="ECO:0000259" key="2">
    <source>
        <dbReference type="Pfam" id="PF23440"/>
    </source>
</evidence>
<evidence type="ECO:0000259" key="1">
    <source>
        <dbReference type="Pfam" id="PF14961"/>
    </source>
</evidence>
<dbReference type="OMA" id="KQPFSIM"/>
<feature type="domain" description="BROMI middle region" evidence="1">
    <location>
        <begin position="98"/>
        <end position="427"/>
    </location>
</feature>
<dbReference type="InterPro" id="IPR032735">
    <property type="entry name" value="BROMI_M"/>
</dbReference>
<dbReference type="AlphaFoldDB" id="E2AVT1"/>
<keyword evidence="3" id="KW-0472">Membrane</keyword>
<evidence type="ECO:0000313" key="4">
    <source>
        <dbReference type="Proteomes" id="UP000000311"/>
    </source>
</evidence>
<feature type="domain" description="BROMI C-terminal Rab TBC-like" evidence="2">
    <location>
        <begin position="747"/>
        <end position="975"/>
    </location>
</feature>
<sequence length="1023" mass="117732">MEKDIPPDLEKWLRKCLKKEFGRNIQNAIDKEQEPSDIAYKLTRSKDMTTLLNSIKNVIAEQYIAIKPSSAASRSQSSLSFASDLTADDWASPQGNGEEYSCIIDRISHDKPVHVRLAGYEILLKIELSNINNNSQWDVLQKALLDGLTDDSRAIFEASMQVHAKLLNYPQLHSIYGNLLGAFNAQYHSQKMRETLPTLISGINFKFFLHEKLFYIMYLIIQYQKQMLKNTRHSDKTIEEIIEQFIVFLSTHSFGNKLQPKTLNILNIISVLEPQAKWSKRWLHSFSTRKIFIAALAKSPTFLQNVVECVKNGLKETPYSISASIVDEGNELCISGNTIETTTYLHCLVFISQLCSYEASRTLFMENLLKTPFDIADFLIELLNSLNKLAVEASSGVYNTSCSALQNVLNVSEILYNAEFYHVALCHLMSLPENDIKIWPHILNIISHMVDTVDGPVFLTTHCKEHSATNSENTPSKCPVAIVMQYASNLLKQPFSIMDTECILRSFSLLEKLFDIIYDVYEAAQQQIETQFYPAVANFYKKLNKCGVENENKIQQLDSAIKKVLLKIVSIPLGLQALVKEKLVFEELIRGLIVPLRATWSSTDIVSFISSAGYFDLGYNVLADLGSHVLSTLLSQTCANAEDPRCFVAFMTNDSELDNNEEKDNPSNLFELFQAALNEDSRYHHLGLLSLNVVIWNIDIYVYLINLLNFQIALLNIQKESTILIEVRNEQDDEIDDYEQTMIENDDNDKPELIKEYIIDNSSFLRHNILLKSYYMTYNKKQHIVPLEEYELFSEFPPPNMYADMIEFQVTEYDSELNDMLQEERPGLLDIGWVSQVRTAHKASRSPMKNSAMTNLLNQMYKAIPTAEWVEQFKWQENITYDADYWLPEDVHAINVALNYAEQRQILKNTDENQKNLKQFIHSAYIFIQYNKPNRFEGFDWFLATVFIICDGDLNKCKTFIMQLIQFPSTLLLWSKLGRVIDERNNENTSSQFTFMQVLEAMVNIELPNIKYGLKVIEFFYHT</sequence>
<proteinExistence type="predicted"/>
<name>E2AVT1_CAMFO</name>
<accession>E2AVT1</accession>
<dbReference type="Pfam" id="PF14961">
    <property type="entry name" value="BROMI"/>
    <property type="match status" value="1"/>
</dbReference>
<evidence type="ECO:0000313" key="3">
    <source>
        <dbReference type="EMBL" id="EFN62353.1"/>
    </source>
</evidence>
<reference evidence="3 4" key="1">
    <citation type="journal article" date="2010" name="Science">
        <title>Genomic comparison of the ants Camponotus floridanus and Harpegnathos saltator.</title>
        <authorList>
            <person name="Bonasio R."/>
            <person name="Zhang G."/>
            <person name="Ye C."/>
            <person name="Mutti N.S."/>
            <person name="Fang X."/>
            <person name="Qin N."/>
            <person name="Donahue G."/>
            <person name="Yang P."/>
            <person name="Li Q."/>
            <person name="Li C."/>
            <person name="Zhang P."/>
            <person name="Huang Z."/>
            <person name="Berger S.L."/>
            <person name="Reinberg D."/>
            <person name="Wang J."/>
            <person name="Liebig J."/>
        </authorList>
    </citation>
    <scope>NUCLEOTIDE SEQUENCE [LARGE SCALE GENOMIC DNA]</scope>
    <source>
        <strain evidence="4">C129</strain>
    </source>
</reference>
<dbReference type="OrthoDB" id="1668230at2759"/>